<sequence>MAAKCELWGEYPLAMRLWKVRDMSKINDEALWEISIEQSSV</sequence>
<dbReference type="AlphaFoldDB" id="A0A0L0NP41"/>
<protein>
    <submittedName>
        <fullName evidence="1">Uncharacterized protein</fullName>
    </submittedName>
</protein>
<evidence type="ECO:0000313" key="1">
    <source>
        <dbReference type="EMBL" id="KND95911.1"/>
    </source>
</evidence>
<dbReference type="EMBL" id="LGST01000064">
    <property type="protein sequence ID" value="KND95911.1"/>
    <property type="molecule type" value="Genomic_DNA"/>
</dbReference>
<dbReference type="VEuPathDB" id="FungiDB:QG37_07868"/>
<reference evidence="2" key="1">
    <citation type="journal article" date="2015" name="BMC Genomics">
        <title>Draft genome of a commonly misdiagnosed multidrug resistant pathogen Candida auris.</title>
        <authorList>
            <person name="Chatterjee S."/>
            <person name="Alampalli S.V."/>
            <person name="Nageshan R.K."/>
            <person name="Chettiar S.T."/>
            <person name="Joshi S."/>
            <person name="Tatu U.S."/>
        </authorList>
    </citation>
    <scope>NUCLEOTIDE SEQUENCE [LARGE SCALE GENOMIC DNA]</scope>
    <source>
        <strain evidence="2">6684</strain>
    </source>
</reference>
<organism evidence="1 2">
    <name type="scientific">Candidozyma auris</name>
    <name type="common">Yeast</name>
    <name type="synonym">Candida auris</name>
    <dbReference type="NCBI Taxonomy" id="498019"/>
    <lineage>
        <taxon>Eukaryota</taxon>
        <taxon>Fungi</taxon>
        <taxon>Dikarya</taxon>
        <taxon>Ascomycota</taxon>
        <taxon>Saccharomycotina</taxon>
        <taxon>Pichiomycetes</taxon>
        <taxon>Metschnikowiaceae</taxon>
        <taxon>Candidozyma</taxon>
    </lineage>
</organism>
<evidence type="ECO:0000313" key="2">
    <source>
        <dbReference type="Proteomes" id="UP000037122"/>
    </source>
</evidence>
<proteinExistence type="predicted"/>
<gene>
    <name evidence="1" type="ORF">QG37_07868</name>
</gene>
<name>A0A0L0NP41_CANAR</name>
<dbReference type="Proteomes" id="UP000037122">
    <property type="component" value="Unassembled WGS sequence"/>
</dbReference>
<comment type="caution">
    <text evidence="1">The sequence shown here is derived from an EMBL/GenBank/DDBJ whole genome shotgun (WGS) entry which is preliminary data.</text>
</comment>
<accession>A0A0L0NP41</accession>